<dbReference type="EMBL" id="MHCJ01000003">
    <property type="protein sequence ID" value="OGY18639.1"/>
    <property type="molecule type" value="Genomic_DNA"/>
</dbReference>
<proteinExistence type="predicted"/>
<dbReference type="AlphaFoldDB" id="A0A1G1VTC0"/>
<comment type="caution">
    <text evidence="2">The sequence shown here is derived from an EMBL/GenBank/DDBJ whole genome shotgun (WGS) entry which is preliminary data.</text>
</comment>
<gene>
    <name evidence="2" type="ORF">A2786_04025</name>
</gene>
<dbReference type="InterPro" id="IPR043129">
    <property type="entry name" value="ATPase_NBD"/>
</dbReference>
<dbReference type="Gene3D" id="3.30.420.40">
    <property type="match status" value="1"/>
</dbReference>
<dbReference type="Proteomes" id="UP000179233">
    <property type="component" value="Unassembled WGS sequence"/>
</dbReference>
<protein>
    <recommendedName>
        <fullName evidence="1">Gcp-like domain-containing protein</fullName>
    </recommendedName>
</protein>
<dbReference type="SUPFAM" id="SSF53067">
    <property type="entry name" value="Actin-like ATPase domain"/>
    <property type="match status" value="1"/>
</dbReference>
<sequence length="98" mass="10704">MLLFIDTTDSKRIVVRIETTELVKSIRSPRGEDVLKLIDEVLKKAGTSKEKLTEIQVNPGPSPDLNVGVAVANALGASLKIPVNHQKPGVFVKPIYKE</sequence>
<reference evidence="2 3" key="1">
    <citation type="journal article" date="2016" name="Nat. Commun.">
        <title>Thousands of microbial genomes shed light on interconnected biogeochemical processes in an aquifer system.</title>
        <authorList>
            <person name="Anantharaman K."/>
            <person name="Brown C.T."/>
            <person name="Hug L.A."/>
            <person name="Sharon I."/>
            <person name="Castelle C.J."/>
            <person name="Probst A.J."/>
            <person name="Thomas B.C."/>
            <person name="Singh A."/>
            <person name="Wilkins M.J."/>
            <person name="Karaoz U."/>
            <person name="Brodie E.L."/>
            <person name="Williams K.H."/>
            <person name="Hubbard S.S."/>
            <person name="Banfield J.F."/>
        </authorList>
    </citation>
    <scope>NUCLEOTIDE SEQUENCE [LARGE SCALE GENOMIC DNA]</scope>
</reference>
<accession>A0A1G1VTC0</accession>
<dbReference type="InterPro" id="IPR000905">
    <property type="entry name" value="Gcp-like_dom"/>
</dbReference>
<evidence type="ECO:0000259" key="1">
    <source>
        <dbReference type="Pfam" id="PF00814"/>
    </source>
</evidence>
<dbReference type="Pfam" id="PF00814">
    <property type="entry name" value="TsaD"/>
    <property type="match status" value="1"/>
</dbReference>
<name>A0A1G1VTC0_9BACT</name>
<feature type="domain" description="Gcp-like" evidence="1">
    <location>
        <begin position="33"/>
        <end position="83"/>
    </location>
</feature>
<organism evidence="2 3">
    <name type="scientific">Candidatus Chisholmbacteria bacterium RIFCSPHIGHO2_01_FULL_52_32</name>
    <dbReference type="NCBI Taxonomy" id="1797591"/>
    <lineage>
        <taxon>Bacteria</taxon>
        <taxon>Candidatus Chisholmiibacteriota</taxon>
    </lineage>
</organism>
<evidence type="ECO:0000313" key="2">
    <source>
        <dbReference type="EMBL" id="OGY18639.1"/>
    </source>
</evidence>
<evidence type="ECO:0000313" key="3">
    <source>
        <dbReference type="Proteomes" id="UP000179233"/>
    </source>
</evidence>